<proteinExistence type="inferred from homology"/>
<dbReference type="EMBL" id="JBAHYK010000282">
    <property type="protein sequence ID" value="KAL0575688.1"/>
    <property type="molecule type" value="Genomic_DNA"/>
</dbReference>
<comment type="similarity">
    <text evidence="1 2">Belongs to the GMC oxidoreductase family.</text>
</comment>
<dbReference type="InterPro" id="IPR000172">
    <property type="entry name" value="GMC_OxRdtase_N"/>
</dbReference>
<evidence type="ECO:0000256" key="2">
    <source>
        <dbReference type="RuleBase" id="RU003968"/>
    </source>
</evidence>
<dbReference type="Gene3D" id="3.50.50.60">
    <property type="entry name" value="FAD/NAD(P)-binding domain"/>
    <property type="match status" value="1"/>
</dbReference>
<keyword evidence="2" id="KW-0285">Flavoprotein</keyword>
<dbReference type="Proteomes" id="UP001465976">
    <property type="component" value="Unassembled WGS sequence"/>
</dbReference>
<organism evidence="4 5">
    <name type="scientific">Marasmius crinis-equi</name>
    <dbReference type="NCBI Taxonomy" id="585013"/>
    <lineage>
        <taxon>Eukaryota</taxon>
        <taxon>Fungi</taxon>
        <taxon>Dikarya</taxon>
        <taxon>Basidiomycota</taxon>
        <taxon>Agaricomycotina</taxon>
        <taxon>Agaricomycetes</taxon>
        <taxon>Agaricomycetidae</taxon>
        <taxon>Agaricales</taxon>
        <taxon>Marasmiineae</taxon>
        <taxon>Marasmiaceae</taxon>
        <taxon>Marasmius</taxon>
    </lineage>
</organism>
<name>A0ABR3FJX4_9AGAR</name>
<reference evidence="4 5" key="1">
    <citation type="submission" date="2024-02" db="EMBL/GenBank/DDBJ databases">
        <title>A draft genome for the cacao thread blight pathogen Marasmius crinis-equi.</title>
        <authorList>
            <person name="Cohen S.P."/>
            <person name="Baruah I.K."/>
            <person name="Amoako-Attah I."/>
            <person name="Bukari Y."/>
            <person name="Meinhardt L.W."/>
            <person name="Bailey B.A."/>
        </authorList>
    </citation>
    <scope>NUCLEOTIDE SEQUENCE [LARGE SCALE GENOMIC DNA]</scope>
    <source>
        <strain evidence="4 5">GH-76</strain>
    </source>
</reference>
<accession>A0ABR3FJX4</accession>
<protein>
    <recommendedName>
        <fullName evidence="3">Glucose-methanol-choline oxidoreductase N-terminal domain-containing protein</fullName>
    </recommendedName>
</protein>
<dbReference type="Gene3D" id="3.30.560.10">
    <property type="entry name" value="Glucose Oxidase, domain 3"/>
    <property type="match status" value="1"/>
</dbReference>
<evidence type="ECO:0000256" key="1">
    <source>
        <dbReference type="ARBA" id="ARBA00010790"/>
    </source>
</evidence>
<evidence type="ECO:0000313" key="5">
    <source>
        <dbReference type="Proteomes" id="UP001465976"/>
    </source>
</evidence>
<dbReference type="InterPro" id="IPR036188">
    <property type="entry name" value="FAD/NAD-bd_sf"/>
</dbReference>
<dbReference type="SUPFAM" id="SSF51905">
    <property type="entry name" value="FAD/NAD(P)-binding domain"/>
    <property type="match status" value="1"/>
</dbReference>
<sequence length="137" mass="14439">MTPEFDIIFAGGGTTACVVAGRLAAADPSLRILILEAGTHVRDNPTHLQPARYHNMNLVAPGETLSFHVGKPSQALNGRSSTVTAGKCVGGGSSVNFVMYTRASSSDYDDWEKLGNPGWGSKDLIPLANKARALLSK</sequence>
<gene>
    <name evidence="4" type="ORF">V5O48_006276</name>
</gene>
<dbReference type="Pfam" id="PF00732">
    <property type="entry name" value="GMC_oxred_N"/>
    <property type="match status" value="1"/>
</dbReference>
<dbReference type="InterPro" id="IPR012132">
    <property type="entry name" value="GMC_OxRdtase"/>
</dbReference>
<feature type="domain" description="Glucose-methanol-choline oxidoreductase N-terminal" evidence="3">
    <location>
        <begin position="86"/>
        <end position="109"/>
    </location>
</feature>
<keyword evidence="2" id="KW-0274">FAD</keyword>
<evidence type="ECO:0000313" key="4">
    <source>
        <dbReference type="EMBL" id="KAL0575688.1"/>
    </source>
</evidence>
<dbReference type="PROSITE" id="PS00623">
    <property type="entry name" value="GMC_OXRED_1"/>
    <property type="match status" value="1"/>
</dbReference>
<keyword evidence="5" id="KW-1185">Reference proteome</keyword>
<comment type="caution">
    <text evidence="4">The sequence shown here is derived from an EMBL/GenBank/DDBJ whole genome shotgun (WGS) entry which is preliminary data.</text>
</comment>
<dbReference type="PANTHER" id="PTHR11552:SF119">
    <property type="entry name" value="GLUCOSE-METHANOL-CHOLINE OXIDOREDUCTASE N-TERMINAL DOMAIN-CONTAINING PROTEIN"/>
    <property type="match status" value="1"/>
</dbReference>
<dbReference type="PANTHER" id="PTHR11552">
    <property type="entry name" value="GLUCOSE-METHANOL-CHOLINE GMC OXIDOREDUCTASE"/>
    <property type="match status" value="1"/>
</dbReference>
<evidence type="ECO:0000259" key="3">
    <source>
        <dbReference type="PROSITE" id="PS00623"/>
    </source>
</evidence>